<feature type="compositionally biased region" description="Basic and acidic residues" evidence="1">
    <location>
        <begin position="184"/>
        <end position="213"/>
    </location>
</feature>
<accession>A0A1B9H1D5</accession>
<feature type="region of interest" description="Disordered" evidence="1">
    <location>
        <begin position="344"/>
        <end position="403"/>
    </location>
</feature>
<evidence type="ECO:0000313" key="3">
    <source>
        <dbReference type="Proteomes" id="UP000092666"/>
    </source>
</evidence>
<reference evidence="2 3" key="1">
    <citation type="submission" date="2013-07" db="EMBL/GenBank/DDBJ databases">
        <title>The Genome Sequence of Cryptococcus heveanensis BCC8398.</title>
        <authorList>
            <consortium name="The Broad Institute Genome Sequencing Platform"/>
            <person name="Cuomo C."/>
            <person name="Litvintseva A."/>
            <person name="Chen Y."/>
            <person name="Heitman J."/>
            <person name="Sun S."/>
            <person name="Springer D."/>
            <person name="Dromer F."/>
            <person name="Young S.K."/>
            <person name="Zeng Q."/>
            <person name="Gargeya S."/>
            <person name="Fitzgerald M."/>
            <person name="Abouelleil A."/>
            <person name="Alvarado L."/>
            <person name="Berlin A.M."/>
            <person name="Chapman S.B."/>
            <person name="Dewar J."/>
            <person name="Goldberg J."/>
            <person name="Griggs A."/>
            <person name="Gujja S."/>
            <person name="Hansen M."/>
            <person name="Howarth C."/>
            <person name="Imamovic A."/>
            <person name="Larimer J."/>
            <person name="McCowan C."/>
            <person name="Murphy C."/>
            <person name="Pearson M."/>
            <person name="Priest M."/>
            <person name="Roberts A."/>
            <person name="Saif S."/>
            <person name="Shea T."/>
            <person name="Sykes S."/>
            <person name="Wortman J."/>
            <person name="Nusbaum C."/>
            <person name="Birren B."/>
        </authorList>
    </citation>
    <scope>NUCLEOTIDE SEQUENCE [LARGE SCALE GENOMIC DNA]</scope>
    <source>
        <strain evidence="2 3">BCC8398</strain>
    </source>
</reference>
<evidence type="ECO:0000256" key="1">
    <source>
        <dbReference type="SAM" id="MobiDB-lite"/>
    </source>
</evidence>
<feature type="compositionally biased region" description="Basic and acidic residues" evidence="1">
    <location>
        <begin position="223"/>
        <end position="233"/>
    </location>
</feature>
<keyword evidence="3" id="KW-1185">Reference proteome</keyword>
<feature type="region of interest" description="Disordered" evidence="1">
    <location>
        <begin position="184"/>
        <end position="236"/>
    </location>
</feature>
<gene>
    <name evidence="2" type="ORF">I316_00984</name>
</gene>
<sequence>MPPKASLPAPTAQLGLQEWLKLLSGRGVDMRVAMALAAKIYKSHGTIERLGSLTPQKLAGMIEDKEARKTVLNAVKGLANGEAVNKKRGRDSDLLEPLAKRTKEQEDVPLDIEFHPIVNVEQLVPLTLTTNRAPVSTAWAYTLSRRLGFDHIESLSIAHVYVHISSLKHALMLGNILGEQETREARREVEELPGGEKELPDKLRRQMQDEQTRRRGGRGWKGKGREETQRRDVAGSAQPWVQLMRAKPIIERPDATCRAIQKGEPVGPGQAYLYITKAFKDYTPHVMGAMKLVADSYEPDELNRLGIHMYNEFKPDVAEWGQRGTLELVKVLDQIKNPIEADADFIDPPISSEKDSKGVSVSANGGDFGQTTKDELKDDRPTQEDSGCPLSPPLRALPESQNLDSEDLKLEATEVKPSITEVVQSDRSHVGMKKDLTVEEYEALLDAEAEDMGGGFLEGGDIYGAEYQRG</sequence>
<dbReference type="Proteomes" id="UP000092666">
    <property type="component" value="Unassembled WGS sequence"/>
</dbReference>
<dbReference type="EMBL" id="KI669493">
    <property type="protein sequence ID" value="OCF37079.1"/>
    <property type="molecule type" value="Genomic_DNA"/>
</dbReference>
<evidence type="ECO:0000313" key="2">
    <source>
        <dbReference type="EMBL" id="OCF37079.1"/>
    </source>
</evidence>
<reference evidence="3" key="2">
    <citation type="submission" date="2013-12" db="EMBL/GenBank/DDBJ databases">
        <title>Evolution of pathogenesis and genome organization in the Tremellales.</title>
        <authorList>
            <person name="Cuomo C."/>
            <person name="Litvintseva A."/>
            <person name="Heitman J."/>
            <person name="Chen Y."/>
            <person name="Sun S."/>
            <person name="Springer D."/>
            <person name="Dromer F."/>
            <person name="Young S."/>
            <person name="Zeng Q."/>
            <person name="Chapman S."/>
            <person name="Gujja S."/>
            <person name="Saif S."/>
            <person name="Birren B."/>
        </authorList>
    </citation>
    <scope>NUCLEOTIDE SEQUENCE [LARGE SCALE GENOMIC DNA]</scope>
    <source>
        <strain evidence="3">BCC8398</strain>
    </source>
</reference>
<dbReference type="OrthoDB" id="514070at2759"/>
<feature type="compositionally biased region" description="Basic and acidic residues" evidence="1">
    <location>
        <begin position="372"/>
        <end position="383"/>
    </location>
</feature>
<organism evidence="2 3">
    <name type="scientific">Kwoniella heveanensis BCC8398</name>
    <dbReference type="NCBI Taxonomy" id="1296120"/>
    <lineage>
        <taxon>Eukaryota</taxon>
        <taxon>Fungi</taxon>
        <taxon>Dikarya</taxon>
        <taxon>Basidiomycota</taxon>
        <taxon>Agaricomycotina</taxon>
        <taxon>Tremellomycetes</taxon>
        <taxon>Tremellales</taxon>
        <taxon>Cryptococcaceae</taxon>
        <taxon>Kwoniella</taxon>
    </lineage>
</organism>
<proteinExistence type="predicted"/>
<protein>
    <submittedName>
        <fullName evidence="2">Uncharacterized protein</fullName>
    </submittedName>
</protein>
<name>A0A1B9H1D5_9TREE</name>
<dbReference type="AlphaFoldDB" id="A0A1B9H1D5"/>